<keyword evidence="3" id="KW-1185">Reference proteome</keyword>
<feature type="transmembrane region" description="Helical" evidence="1">
    <location>
        <begin position="5"/>
        <end position="20"/>
    </location>
</feature>
<sequence length="388" mass="45789">MVYNLFVIFTLSMLFLWYRSNYERLQFINAIFIAAWVMFSIEFYTTRDYPVYYENFNRPGEHVMWEPLYRMLLDIFRPVGFIVFNSVMAAFEMYTLCFLYKRAVPKAYMWVGIVILIIQPMNMLLYMNMKRQFLAMAIVLWVIYFMVYSRNRLRWLWAVTAFAAAVNIHTSALVCAPFFLLPLVRFRLNKVAIISLIAVYVLLMSFSLSSFSDLLYDVVDVVQGDEMGDDRYTMYIEEQDRMDPKATMPGIFSRIFSAAMFILLLIYNRRTSPEGFKIFLIAIASLMGGNFLFGNFARLNYYYEITFIIALPLLLQAMRENSSSVASRTVYAAFLALALLIPGKAYYNAMFGEKVYFTQAKYRYFYTIFHSNPDKSEYYYEGEKRPHR</sequence>
<feature type="transmembrane region" description="Helical" evidence="1">
    <location>
        <begin position="275"/>
        <end position="293"/>
    </location>
</feature>
<feature type="transmembrane region" description="Helical" evidence="1">
    <location>
        <begin position="155"/>
        <end position="184"/>
    </location>
</feature>
<dbReference type="InterPro" id="IPR049458">
    <property type="entry name" value="EpsG-like"/>
</dbReference>
<dbReference type="RefSeq" id="WP_135946677.1">
    <property type="nucleotide sequence ID" value="NZ_CBFGDD010000001.1"/>
</dbReference>
<reference evidence="2 3" key="1">
    <citation type="submission" date="2019-02" db="EMBL/GenBank/DDBJ databases">
        <title>Isolation and identification of novel species under the genus Muribaculum.</title>
        <authorList>
            <person name="Miyake S."/>
            <person name="Ding Y."/>
            <person name="Low A."/>
            <person name="Soh M."/>
            <person name="Seedorf H."/>
        </authorList>
    </citation>
    <scope>NUCLEOTIDE SEQUENCE [LARGE SCALE GENOMIC DNA]</scope>
    <source>
        <strain evidence="2 3">TLL-A4</strain>
    </source>
</reference>
<feature type="transmembrane region" description="Helical" evidence="1">
    <location>
        <begin position="107"/>
        <end position="126"/>
    </location>
</feature>
<accession>A0A4P7VQA1</accession>
<keyword evidence="1" id="KW-0472">Membrane</keyword>
<evidence type="ECO:0000313" key="3">
    <source>
        <dbReference type="Proteomes" id="UP000297031"/>
    </source>
</evidence>
<dbReference type="KEGG" id="mgod:E7746_11370"/>
<dbReference type="Proteomes" id="UP000297031">
    <property type="component" value="Chromosome"/>
</dbReference>
<feature type="transmembrane region" description="Helical" evidence="1">
    <location>
        <begin position="79"/>
        <end position="101"/>
    </location>
</feature>
<dbReference type="EMBL" id="CP039393">
    <property type="protein sequence ID" value="QCD36441.1"/>
    <property type="molecule type" value="Genomic_DNA"/>
</dbReference>
<feature type="transmembrane region" description="Helical" evidence="1">
    <location>
        <begin position="251"/>
        <end position="268"/>
    </location>
</feature>
<feature type="transmembrane region" description="Helical" evidence="1">
    <location>
        <begin position="299"/>
        <end position="318"/>
    </location>
</feature>
<dbReference type="OrthoDB" id="1092291at2"/>
<feature type="transmembrane region" description="Helical" evidence="1">
    <location>
        <begin position="330"/>
        <end position="347"/>
    </location>
</feature>
<dbReference type="AlphaFoldDB" id="A0A4P7VQA1"/>
<feature type="transmembrane region" description="Helical" evidence="1">
    <location>
        <begin position="191"/>
        <end position="211"/>
    </location>
</feature>
<gene>
    <name evidence="2" type="ORF">E7746_11370</name>
</gene>
<organism evidence="2 3">
    <name type="scientific">Muribaculum gordoncarteri</name>
    <dbReference type="NCBI Taxonomy" id="2530390"/>
    <lineage>
        <taxon>Bacteria</taxon>
        <taxon>Pseudomonadati</taxon>
        <taxon>Bacteroidota</taxon>
        <taxon>Bacteroidia</taxon>
        <taxon>Bacteroidales</taxon>
        <taxon>Muribaculaceae</taxon>
        <taxon>Muribaculum</taxon>
    </lineage>
</organism>
<dbReference type="Pfam" id="PF14897">
    <property type="entry name" value="EpsG"/>
    <property type="match status" value="1"/>
</dbReference>
<feature type="transmembrane region" description="Helical" evidence="1">
    <location>
        <begin position="26"/>
        <end position="44"/>
    </location>
</feature>
<evidence type="ECO:0000313" key="2">
    <source>
        <dbReference type="EMBL" id="QCD36441.1"/>
    </source>
</evidence>
<keyword evidence="1" id="KW-0812">Transmembrane</keyword>
<evidence type="ECO:0000256" key="1">
    <source>
        <dbReference type="SAM" id="Phobius"/>
    </source>
</evidence>
<protein>
    <submittedName>
        <fullName evidence="2">EpsG family protein</fullName>
    </submittedName>
</protein>
<name>A0A4P7VQA1_9BACT</name>
<feature type="transmembrane region" description="Helical" evidence="1">
    <location>
        <begin position="133"/>
        <end position="149"/>
    </location>
</feature>
<proteinExistence type="predicted"/>
<keyword evidence="1" id="KW-1133">Transmembrane helix</keyword>